<dbReference type="EMBL" id="JBDJPC010000003">
    <property type="protein sequence ID" value="KAL1509802.1"/>
    <property type="molecule type" value="Genomic_DNA"/>
</dbReference>
<dbReference type="InterPro" id="IPR019801">
    <property type="entry name" value="Glyco_hydro_35_CS"/>
</dbReference>
<protein>
    <recommendedName>
        <fullName evidence="4">Glycoside hydrolase 35 catalytic domain-containing protein</fullName>
    </recommendedName>
</protein>
<evidence type="ECO:0000259" key="4">
    <source>
        <dbReference type="Pfam" id="PF01301"/>
    </source>
</evidence>
<dbReference type="Gene3D" id="3.20.20.80">
    <property type="entry name" value="Glycosidases"/>
    <property type="match status" value="1"/>
</dbReference>
<dbReference type="PROSITE" id="PS01182">
    <property type="entry name" value="GLYCOSYL_HYDROL_F35"/>
    <property type="match status" value="1"/>
</dbReference>
<evidence type="ECO:0000256" key="2">
    <source>
        <dbReference type="ARBA" id="ARBA00022801"/>
    </source>
</evidence>
<dbReference type="InterPro" id="IPR017853">
    <property type="entry name" value="GH"/>
</dbReference>
<dbReference type="AlphaFoldDB" id="A0ABD1F3F4"/>
<dbReference type="PRINTS" id="PR00742">
    <property type="entry name" value="GLHYDRLASE35"/>
</dbReference>
<dbReference type="InterPro" id="IPR001944">
    <property type="entry name" value="Glycoside_Hdrlase_35"/>
</dbReference>
<feature type="domain" description="Glycoside hydrolase 35 catalytic" evidence="4">
    <location>
        <begin position="38"/>
        <end position="337"/>
    </location>
</feature>
<dbReference type="SUPFAM" id="SSF51445">
    <property type="entry name" value="(Trans)glycosidases"/>
    <property type="match status" value="1"/>
</dbReference>
<evidence type="ECO:0000256" key="3">
    <source>
        <dbReference type="ARBA" id="ARBA00023295"/>
    </source>
</evidence>
<evidence type="ECO:0000313" key="5">
    <source>
        <dbReference type="EMBL" id="KAL1509802.1"/>
    </source>
</evidence>
<keyword evidence="3" id="KW-0326">Glycosidase</keyword>
<dbReference type="GO" id="GO:0016798">
    <property type="term" value="F:hydrolase activity, acting on glycosyl bonds"/>
    <property type="evidence" value="ECO:0007669"/>
    <property type="project" value="UniProtKB-KW"/>
</dbReference>
<reference evidence="5 6" key="1">
    <citation type="submission" date="2024-05" db="EMBL/GenBank/DDBJ databases">
        <title>Genetic variation in Jamaican populations of the coffee berry borer (Hypothenemus hampei).</title>
        <authorList>
            <person name="Errbii M."/>
            <person name="Myrie A."/>
        </authorList>
    </citation>
    <scope>NUCLEOTIDE SEQUENCE [LARGE SCALE GENOMIC DNA]</scope>
    <source>
        <strain evidence="5">JA-Hopewell-2020-01-JO</strain>
        <tissue evidence="5">Whole body</tissue>
    </source>
</reference>
<dbReference type="Gene3D" id="2.60.120.260">
    <property type="entry name" value="Galactose-binding domain-like"/>
    <property type="match status" value="1"/>
</dbReference>
<accession>A0ABD1F3F4</accession>
<keyword evidence="6" id="KW-1185">Reference proteome</keyword>
<evidence type="ECO:0000313" key="6">
    <source>
        <dbReference type="Proteomes" id="UP001566132"/>
    </source>
</evidence>
<comment type="similarity">
    <text evidence="1">Belongs to the glycosyl hydrolase 35 family.</text>
</comment>
<dbReference type="PANTHER" id="PTHR23421">
    <property type="entry name" value="BETA-GALACTOSIDASE RELATED"/>
    <property type="match status" value="1"/>
</dbReference>
<comment type="caution">
    <text evidence="5">The sequence shown here is derived from an EMBL/GenBank/DDBJ whole genome shotgun (WGS) entry which is preliminary data.</text>
</comment>
<keyword evidence="2" id="KW-0378">Hydrolase</keyword>
<evidence type="ECO:0000256" key="1">
    <source>
        <dbReference type="ARBA" id="ARBA00009809"/>
    </source>
</evidence>
<name>A0ABD1F3F4_HYPHA</name>
<dbReference type="Proteomes" id="UP001566132">
    <property type="component" value="Unassembled WGS sequence"/>
</dbReference>
<dbReference type="Pfam" id="PF01301">
    <property type="entry name" value="Glyco_hydro_35"/>
    <property type="match status" value="1"/>
</dbReference>
<gene>
    <name evidence="5" type="ORF">ABEB36_004484</name>
</gene>
<organism evidence="5 6">
    <name type="scientific">Hypothenemus hampei</name>
    <name type="common">Coffee berry borer</name>
    <dbReference type="NCBI Taxonomy" id="57062"/>
    <lineage>
        <taxon>Eukaryota</taxon>
        <taxon>Metazoa</taxon>
        <taxon>Ecdysozoa</taxon>
        <taxon>Arthropoda</taxon>
        <taxon>Hexapoda</taxon>
        <taxon>Insecta</taxon>
        <taxon>Pterygota</taxon>
        <taxon>Neoptera</taxon>
        <taxon>Endopterygota</taxon>
        <taxon>Coleoptera</taxon>
        <taxon>Polyphaga</taxon>
        <taxon>Cucujiformia</taxon>
        <taxon>Curculionidae</taxon>
        <taxon>Scolytinae</taxon>
        <taxon>Hypothenemus</taxon>
    </lineage>
</organism>
<dbReference type="InterPro" id="IPR031330">
    <property type="entry name" value="Gly_Hdrlase_35_cat"/>
</dbReference>
<proteinExistence type="inferred from homology"/>
<sequence length="350" mass="39814">MEISSVSFDSSPPVLPTLYEYYTIGGIKSGLNADQKYFTLNERNITLYSGAMHYFRSPKQLWRDRLRKLRAAGLNTIESYIPWNLHEPSPGKFDFGHGGSDMQDFLDIKLFLRTAQEEDLFVILRPGPYICAEWEFGGFPSWLLREKNIKFRTSDEKYMNPVKRFFSVLLPILAAFQFINGGPIISFQVENEYGSTKSVNFTPDKAYLKELQRIYLEHNITELLTTADGVTTFGSAGTLPEDFLVTANFGVDPESSFNTLEKIQPGKPKMAMEFYPGWFDHWSETHHTTSSLNLIMNLHAILIYPASFNLYMFHGGTNFGFLNGANLGNSLTDNSGYQPGRSIIKEHNIL</sequence>